<keyword evidence="1" id="KW-1133">Transmembrane helix</keyword>
<keyword evidence="1" id="KW-0472">Membrane</keyword>
<accession>A0A6I4ZYD2</accession>
<protein>
    <submittedName>
        <fullName evidence="2">Uncharacterized protein</fullName>
    </submittedName>
</protein>
<dbReference type="AlphaFoldDB" id="A0A6I4ZYD2"/>
<organism evidence="2 3">
    <name type="scientific">Pontibacillus yanchengensis</name>
    <dbReference type="NCBI Taxonomy" id="462910"/>
    <lineage>
        <taxon>Bacteria</taxon>
        <taxon>Bacillati</taxon>
        <taxon>Bacillota</taxon>
        <taxon>Bacilli</taxon>
        <taxon>Bacillales</taxon>
        <taxon>Bacillaceae</taxon>
        <taxon>Pontibacillus</taxon>
    </lineage>
</organism>
<dbReference type="EMBL" id="WMEQ01000006">
    <property type="protein sequence ID" value="MYL33896.1"/>
    <property type="molecule type" value="Genomic_DNA"/>
</dbReference>
<reference evidence="2 3" key="1">
    <citation type="submission" date="2019-11" db="EMBL/GenBank/DDBJ databases">
        <title>Genome sequences of 17 halophilic strains isolated from different environments.</title>
        <authorList>
            <person name="Furrow R.E."/>
        </authorList>
    </citation>
    <scope>NUCLEOTIDE SEQUENCE [LARGE SCALE GENOMIC DNA]</scope>
    <source>
        <strain evidence="2 3">22514_16_FS</strain>
    </source>
</reference>
<evidence type="ECO:0000313" key="2">
    <source>
        <dbReference type="EMBL" id="MYL33896.1"/>
    </source>
</evidence>
<dbReference type="Proteomes" id="UP000468638">
    <property type="component" value="Unassembled WGS sequence"/>
</dbReference>
<evidence type="ECO:0000313" key="3">
    <source>
        <dbReference type="Proteomes" id="UP000468638"/>
    </source>
</evidence>
<sequence length="63" mass="7380">MASYEKTLKYDGVHLIVGILIFAIFQGFFRPVLLLYILFALRFLEKWSIWRVIKGVAIVAFIM</sequence>
<dbReference type="OrthoDB" id="9942163at2"/>
<comment type="caution">
    <text evidence="2">The sequence shown here is derived from an EMBL/GenBank/DDBJ whole genome shotgun (WGS) entry which is preliminary data.</text>
</comment>
<gene>
    <name evidence="2" type="ORF">GLW05_09820</name>
</gene>
<keyword evidence="1" id="KW-0812">Transmembrane</keyword>
<name>A0A6I4ZYD2_9BACI</name>
<feature type="transmembrane region" description="Helical" evidence="1">
    <location>
        <begin position="12"/>
        <end position="41"/>
    </location>
</feature>
<proteinExistence type="predicted"/>
<evidence type="ECO:0000256" key="1">
    <source>
        <dbReference type="SAM" id="Phobius"/>
    </source>
</evidence>
<dbReference type="RefSeq" id="WP_160848737.1">
    <property type="nucleotide sequence ID" value="NZ_WMEQ01000006.1"/>
</dbReference>